<dbReference type="AlphaFoldDB" id="A0A8J8SZ71"/>
<dbReference type="OrthoDB" id="325585at2759"/>
<reference evidence="1" key="1">
    <citation type="submission" date="2019-06" db="EMBL/GenBank/DDBJ databases">
        <authorList>
            <person name="Zheng W."/>
        </authorList>
    </citation>
    <scope>NUCLEOTIDE SEQUENCE</scope>
    <source>
        <strain evidence="1">QDHG01</strain>
    </source>
</reference>
<dbReference type="Proteomes" id="UP000785679">
    <property type="component" value="Unassembled WGS sequence"/>
</dbReference>
<gene>
    <name evidence="1" type="ORF">FGO68_gene9478</name>
</gene>
<comment type="caution">
    <text evidence="1">The sequence shown here is derived from an EMBL/GenBank/DDBJ whole genome shotgun (WGS) entry which is preliminary data.</text>
</comment>
<evidence type="ECO:0000313" key="1">
    <source>
        <dbReference type="EMBL" id="TNV76292.1"/>
    </source>
</evidence>
<name>A0A8J8SZ71_HALGN</name>
<proteinExistence type="predicted"/>
<protein>
    <submittedName>
        <fullName evidence="1">Uncharacterized protein</fullName>
    </submittedName>
</protein>
<sequence length="285" mass="32195">MESLSSSHHPSASVVTIYETDTYRIRYPTSVEELLCYPAYDEGGIPPKSIFDQMVDAQMEDISVVVFGIDKGLVVELTQPNLQGFIESDCLLLVEDKATKLVVASFQLNRMLSSGATIMSAEVSKRMLNESNIKAFQGITQDYIPRQARENAPLLFGMEMALLNSVAVFHPFRGKGISNVIYQACDEMLIFGGLRKSQPDFEGDLHPISSLHVMCSAPETIHLCKKYGYEMYSKFIYEERKTIIEGYGQVADYREVAWGLENEIVKSRFREVPCIEYYAKEAPNY</sequence>
<accession>A0A8J8SZ71</accession>
<dbReference type="EMBL" id="RRYP01013853">
    <property type="protein sequence ID" value="TNV76292.1"/>
    <property type="molecule type" value="Genomic_DNA"/>
</dbReference>
<keyword evidence="2" id="KW-1185">Reference proteome</keyword>
<evidence type="ECO:0000313" key="2">
    <source>
        <dbReference type="Proteomes" id="UP000785679"/>
    </source>
</evidence>
<organism evidence="1 2">
    <name type="scientific">Halteria grandinella</name>
    <dbReference type="NCBI Taxonomy" id="5974"/>
    <lineage>
        <taxon>Eukaryota</taxon>
        <taxon>Sar</taxon>
        <taxon>Alveolata</taxon>
        <taxon>Ciliophora</taxon>
        <taxon>Intramacronucleata</taxon>
        <taxon>Spirotrichea</taxon>
        <taxon>Stichotrichia</taxon>
        <taxon>Sporadotrichida</taxon>
        <taxon>Halteriidae</taxon>
        <taxon>Halteria</taxon>
    </lineage>
</organism>